<dbReference type="InterPro" id="IPR050640">
    <property type="entry name" value="Bact_2-comp_sensor_kinase"/>
</dbReference>
<dbReference type="PANTHER" id="PTHR34220">
    <property type="entry name" value="SENSOR HISTIDINE KINASE YPDA"/>
    <property type="match status" value="1"/>
</dbReference>
<keyword evidence="1" id="KW-1133">Transmembrane helix</keyword>
<feature type="chain" id="PRO_5031011571" evidence="2">
    <location>
        <begin position="20"/>
        <end position="572"/>
    </location>
</feature>
<dbReference type="Pfam" id="PF00497">
    <property type="entry name" value="SBP_bac_3"/>
    <property type="match status" value="1"/>
</dbReference>
<keyword evidence="6" id="KW-1185">Reference proteome</keyword>
<evidence type="ECO:0000259" key="3">
    <source>
        <dbReference type="Pfam" id="PF00497"/>
    </source>
</evidence>
<name>A0A7W5ZGR0_9BACT</name>
<feature type="domain" description="Signal transduction histidine kinase internal region" evidence="4">
    <location>
        <begin position="375"/>
        <end position="454"/>
    </location>
</feature>
<accession>A0A7W5ZGR0</accession>
<comment type="caution">
    <text evidence="5">The sequence shown here is derived from an EMBL/GenBank/DDBJ whole genome shotgun (WGS) entry which is preliminary data.</text>
</comment>
<gene>
    <name evidence="5" type="ORF">FHS57_000556</name>
</gene>
<dbReference type="PANTHER" id="PTHR34220:SF7">
    <property type="entry name" value="SENSOR HISTIDINE KINASE YPDA"/>
    <property type="match status" value="1"/>
</dbReference>
<evidence type="ECO:0000313" key="5">
    <source>
        <dbReference type="EMBL" id="MBB3836574.1"/>
    </source>
</evidence>
<dbReference type="SUPFAM" id="SSF53850">
    <property type="entry name" value="Periplasmic binding protein-like II"/>
    <property type="match status" value="1"/>
</dbReference>
<sequence length="572" mass="65984">MKKVLLIGLAVLWKLSVFAQITASYQGDSWKEVLRNKQGTVTSLWNGIDPFVFKASDGRLMGVEYEVMEAFVRFTEKKYGLKLAVNWVENPDFQQMIAAIKNSKQAGVFAWGYISITAERVKFLQFTPPYMPDLNVLVTHANRALYKSPEAFLDGAKQMHSFAMNNTTMAEDLAKLRSRIPQVATTFKNNDYEIAEAISQDEKAFGYLPLSIYIVALQRGLKVKRQPVWAVKRPGFAGIYPQKSDWKEPVDAYFESADFQRDFEQIARKYLGAHMWKLVFLNVMNDSMRNQNDLELLQIEKDLFAARVIEAAQESEFQRDVRNILLLTGVFALVLMFVFYLRYRSKKHYSEVLRTQNELILTQKSEIERINRDLQLRVLQSQTTPHFVFNALHTFRYFVSINERKSTLAYLTALSECMNNLLQQSETTFCTVEEECQLMTQCLQLEKIRYADKFGFEVQYDQAVKDWQIPTLLIYPLIETALHRGILVRKDNDGFLQIGFDYKNGYIVGCIEVNAPTGEPLVGISNKSETDNASLNLMWQRMELYNAAQAGTITVSTSVPNRYEIRYRVLKS</sequence>
<dbReference type="InterPro" id="IPR010559">
    <property type="entry name" value="Sig_transdc_His_kin_internal"/>
</dbReference>
<dbReference type="EMBL" id="JACIBY010000001">
    <property type="protein sequence ID" value="MBB3836574.1"/>
    <property type="molecule type" value="Genomic_DNA"/>
</dbReference>
<dbReference type="Proteomes" id="UP000541352">
    <property type="component" value="Unassembled WGS sequence"/>
</dbReference>
<dbReference type="GO" id="GO:0000155">
    <property type="term" value="F:phosphorelay sensor kinase activity"/>
    <property type="evidence" value="ECO:0007669"/>
    <property type="project" value="InterPro"/>
</dbReference>
<feature type="transmembrane region" description="Helical" evidence="1">
    <location>
        <begin position="324"/>
        <end position="341"/>
    </location>
</feature>
<protein>
    <submittedName>
        <fullName evidence="5">ABC-type amino acid transport substrate-binding protein</fullName>
    </submittedName>
</protein>
<dbReference type="AlphaFoldDB" id="A0A7W5ZGR0"/>
<dbReference type="Pfam" id="PF06580">
    <property type="entry name" value="His_kinase"/>
    <property type="match status" value="1"/>
</dbReference>
<feature type="domain" description="Solute-binding protein family 3/N-terminal" evidence="3">
    <location>
        <begin position="49"/>
        <end position="272"/>
    </location>
</feature>
<feature type="signal peptide" evidence="2">
    <location>
        <begin position="1"/>
        <end position="19"/>
    </location>
</feature>
<proteinExistence type="predicted"/>
<dbReference type="GO" id="GO:0016020">
    <property type="term" value="C:membrane"/>
    <property type="evidence" value="ECO:0007669"/>
    <property type="project" value="InterPro"/>
</dbReference>
<evidence type="ECO:0000256" key="2">
    <source>
        <dbReference type="SAM" id="SignalP"/>
    </source>
</evidence>
<keyword evidence="1" id="KW-0472">Membrane</keyword>
<dbReference type="RefSeq" id="WP_183971308.1">
    <property type="nucleotide sequence ID" value="NZ_JACIBY010000001.1"/>
</dbReference>
<evidence type="ECO:0000256" key="1">
    <source>
        <dbReference type="SAM" id="Phobius"/>
    </source>
</evidence>
<dbReference type="Gene3D" id="3.40.190.10">
    <property type="entry name" value="Periplasmic binding protein-like II"/>
    <property type="match status" value="1"/>
</dbReference>
<evidence type="ECO:0000313" key="6">
    <source>
        <dbReference type="Proteomes" id="UP000541352"/>
    </source>
</evidence>
<keyword evidence="2" id="KW-0732">Signal</keyword>
<keyword evidence="1" id="KW-0812">Transmembrane</keyword>
<organism evidence="5 6">
    <name type="scientific">Runella defluvii</name>
    <dbReference type="NCBI Taxonomy" id="370973"/>
    <lineage>
        <taxon>Bacteria</taxon>
        <taxon>Pseudomonadati</taxon>
        <taxon>Bacteroidota</taxon>
        <taxon>Cytophagia</taxon>
        <taxon>Cytophagales</taxon>
        <taxon>Spirosomataceae</taxon>
        <taxon>Runella</taxon>
    </lineage>
</organism>
<reference evidence="5 6" key="1">
    <citation type="submission" date="2020-08" db="EMBL/GenBank/DDBJ databases">
        <title>Genomic Encyclopedia of Type Strains, Phase IV (KMG-IV): sequencing the most valuable type-strain genomes for metagenomic binning, comparative biology and taxonomic classification.</title>
        <authorList>
            <person name="Goeker M."/>
        </authorList>
    </citation>
    <scope>NUCLEOTIDE SEQUENCE [LARGE SCALE GENOMIC DNA]</scope>
    <source>
        <strain evidence="5 6">DSM 17976</strain>
    </source>
</reference>
<evidence type="ECO:0000259" key="4">
    <source>
        <dbReference type="Pfam" id="PF06580"/>
    </source>
</evidence>
<dbReference type="InterPro" id="IPR001638">
    <property type="entry name" value="Solute-binding_3/MltF_N"/>
</dbReference>